<gene>
    <name evidence="2" type="ORF">CVLEPA_LOCUS29084</name>
</gene>
<dbReference type="PANTHER" id="PTHR46989">
    <property type="entry name" value="USP DOMAIN-CONTAINING PROTEIN"/>
    <property type="match status" value="1"/>
</dbReference>
<evidence type="ECO:0000259" key="1">
    <source>
        <dbReference type="Pfam" id="PF00582"/>
    </source>
</evidence>
<dbReference type="InterPro" id="IPR014729">
    <property type="entry name" value="Rossmann-like_a/b/a_fold"/>
</dbReference>
<feature type="domain" description="UspA" evidence="1">
    <location>
        <begin position="2"/>
        <end position="148"/>
    </location>
</feature>
<sequence length="152" mass="17072">MKVLIAVDPSDIAEKAFDWYFKNIHKEGNEVYVCHEAEQPDLPTVFFAGGASFPAAEIGRIMTDHNKKKNELENTYTMKCKSYKIKHHIDIETTQDKPGVAICKKAEKVHANMIVMGTRGMGAIRRTVLGSVSDYVLHHSKVPVLICRGQDQ</sequence>
<dbReference type="InterPro" id="IPR006015">
    <property type="entry name" value="Universal_stress_UspA"/>
</dbReference>
<dbReference type="EMBL" id="CAWYQH010000152">
    <property type="protein sequence ID" value="CAK8695871.1"/>
    <property type="molecule type" value="Genomic_DNA"/>
</dbReference>
<name>A0ABP0GVX2_CLALP</name>
<evidence type="ECO:0000313" key="2">
    <source>
        <dbReference type="EMBL" id="CAK8695871.1"/>
    </source>
</evidence>
<comment type="caution">
    <text evidence="2">The sequence shown here is derived from an EMBL/GenBank/DDBJ whole genome shotgun (WGS) entry which is preliminary data.</text>
</comment>
<dbReference type="SUPFAM" id="SSF52402">
    <property type="entry name" value="Adenine nucleotide alpha hydrolases-like"/>
    <property type="match status" value="1"/>
</dbReference>
<dbReference type="Pfam" id="PF00582">
    <property type="entry name" value="Usp"/>
    <property type="match status" value="1"/>
</dbReference>
<keyword evidence="3" id="KW-1185">Reference proteome</keyword>
<reference evidence="2 3" key="1">
    <citation type="submission" date="2024-02" db="EMBL/GenBank/DDBJ databases">
        <authorList>
            <person name="Daric V."/>
            <person name="Darras S."/>
        </authorList>
    </citation>
    <scope>NUCLEOTIDE SEQUENCE [LARGE SCALE GENOMIC DNA]</scope>
</reference>
<evidence type="ECO:0000313" key="3">
    <source>
        <dbReference type="Proteomes" id="UP001642483"/>
    </source>
</evidence>
<organism evidence="2 3">
    <name type="scientific">Clavelina lepadiformis</name>
    <name type="common">Light-bulb sea squirt</name>
    <name type="synonym">Ascidia lepadiformis</name>
    <dbReference type="NCBI Taxonomy" id="159417"/>
    <lineage>
        <taxon>Eukaryota</taxon>
        <taxon>Metazoa</taxon>
        <taxon>Chordata</taxon>
        <taxon>Tunicata</taxon>
        <taxon>Ascidiacea</taxon>
        <taxon>Aplousobranchia</taxon>
        <taxon>Clavelinidae</taxon>
        <taxon>Clavelina</taxon>
    </lineage>
</organism>
<protein>
    <recommendedName>
        <fullName evidence="1">UspA domain-containing protein</fullName>
    </recommendedName>
</protein>
<dbReference type="Proteomes" id="UP001642483">
    <property type="component" value="Unassembled WGS sequence"/>
</dbReference>
<accession>A0ABP0GVX2</accession>
<proteinExistence type="predicted"/>
<dbReference type="PANTHER" id="PTHR46989:SF3">
    <property type="entry name" value="USPA DOMAIN-CONTAINING PROTEIN"/>
    <property type="match status" value="1"/>
</dbReference>
<dbReference type="PRINTS" id="PR01438">
    <property type="entry name" value="UNVRSLSTRESS"/>
</dbReference>
<dbReference type="InterPro" id="IPR006016">
    <property type="entry name" value="UspA"/>
</dbReference>
<dbReference type="CDD" id="cd23659">
    <property type="entry name" value="USP_At3g01520-like"/>
    <property type="match status" value="1"/>
</dbReference>
<dbReference type="Gene3D" id="3.40.50.620">
    <property type="entry name" value="HUPs"/>
    <property type="match status" value="1"/>
</dbReference>